<keyword evidence="2" id="KW-0472">Membrane</keyword>
<dbReference type="EMBL" id="AZGY01000001">
    <property type="protein sequence ID" value="OAA33058.1"/>
    <property type="molecule type" value="Genomic_DNA"/>
</dbReference>
<feature type="compositionally biased region" description="Basic residues" evidence="1">
    <location>
        <begin position="334"/>
        <end position="347"/>
    </location>
</feature>
<gene>
    <name evidence="3" type="ORF">AAL_00523</name>
</gene>
<evidence type="ECO:0000313" key="4">
    <source>
        <dbReference type="Proteomes" id="UP000078544"/>
    </source>
</evidence>
<keyword evidence="2" id="KW-1133">Transmembrane helix</keyword>
<dbReference type="OrthoDB" id="10259622at2759"/>
<evidence type="ECO:0000313" key="3">
    <source>
        <dbReference type="EMBL" id="OAA33058.1"/>
    </source>
</evidence>
<sequence>MAAPYTSRLDRQGTKKTRLETEDWEDWEDDNIVAALNQHKVSNQGRDARRRETRASRLSSRSRFRRLRLRQRQKTQGDEDDIRLITDASIPQPDHCEPNHIPSRPTRTGKYVDAAALSALEGDPNANSAGNWNWLKEDVDGTSIPAGHKLGDRAQDQELSPDDRPIMIGIALPPSGAEPCAVSPLTVSAAGGYSREHGPAYPGERDVEKSQISVWSIDTTNRSYSPSPRRIASSVYSQATMLREVYGEEALPPIPTAPFPYTAADQRDASVVENGMDSGAPDKASKKDGMPGEQNHAKMKGAVHRPDSTESRSHGWWDHVVTPFVDKRMSFPHRKQKMEKGKEKHRCSQGAMSSADNEKRTDAGPVVPIGALKVPIIRSPTPRQTSGRGTGPEQQRQATAPPVVFADNALAAASAPKMVAHRDLLSTPDCPPPYSSPRSEDAKKAARGPPGQERNTQFNYMSKAARPNPAADPSSQAGVNRPSKGRGPGQEPLPDRVAGTFVPHAHAYSAAGSGMEVERQRRRHEKEDVLARRAGGCWRGRGCVSSKGCYGRTGREGRKRRRVCFALCAVITALVVLLIILLAVLLTRRQPATDAPYSRWVNLTDFPPMPTGVSTVVGPDNTNAKSICTQPSTLWSCSLSKDKASSVAPYKPNQPLLIMQIQWDNGTKRAWNTANGDAPLPLARRALAAAVVAGLRVLRRAPAPAGAVGFVPEPRAPSFKEMWFLGNTTDKVKSDQKAGEPTPFYISLLKSVNDTVGLRSLSKRDSSPDIGNTTFKNLVPPPELEADGTSVPAVLMPNPVQQPVRLYDRGLPTEHYGFYTYFRKTMFAKSVTVQNQTVDGVPLDQDGGCRKSEASYVVTWGETRLLVQMWTRALDSNASKLLVPDKGSRGIGGAGALIRPGNMPYPVTVTHDTHGGNPDRKLVWARAVNERLQVQKDSAEALVNNMGLGGTWLNRRGSGNAKYGGFDGGTGGCKCEWANWV</sequence>
<name>A0A166UX72_9HYPO</name>
<feature type="region of interest" description="Disordered" evidence="1">
    <location>
        <begin position="38"/>
        <end position="61"/>
    </location>
</feature>
<reference evidence="3 4" key="1">
    <citation type="journal article" date="2016" name="Genome Biol. Evol.">
        <title>Divergent and convergent evolution of fungal pathogenicity.</title>
        <authorList>
            <person name="Shang Y."/>
            <person name="Xiao G."/>
            <person name="Zheng P."/>
            <person name="Cen K."/>
            <person name="Zhan S."/>
            <person name="Wang C."/>
        </authorList>
    </citation>
    <scope>NUCLEOTIDE SEQUENCE [LARGE SCALE GENOMIC DNA]</scope>
    <source>
        <strain evidence="3 4">RCEF 2490</strain>
    </source>
</reference>
<protein>
    <recommendedName>
        <fullName evidence="5">Glycoprotease family protein</fullName>
    </recommendedName>
</protein>
<feature type="compositionally biased region" description="Polar residues" evidence="1">
    <location>
        <begin position="381"/>
        <end position="398"/>
    </location>
</feature>
<dbReference type="AlphaFoldDB" id="A0A166UX72"/>
<feature type="region of interest" description="Disordered" evidence="1">
    <location>
        <begin position="273"/>
        <end position="314"/>
    </location>
</feature>
<feature type="transmembrane region" description="Helical" evidence="2">
    <location>
        <begin position="563"/>
        <end position="586"/>
    </location>
</feature>
<feature type="compositionally biased region" description="Basic and acidic residues" evidence="1">
    <location>
        <begin position="46"/>
        <end position="55"/>
    </location>
</feature>
<feature type="compositionally biased region" description="Basic and acidic residues" evidence="1">
    <location>
        <begin position="304"/>
        <end position="314"/>
    </location>
</feature>
<feature type="compositionally biased region" description="Basic and acidic residues" evidence="1">
    <location>
        <begin position="8"/>
        <end position="21"/>
    </location>
</feature>
<dbReference type="STRING" id="1081109.A0A166UX72"/>
<evidence type="ECO:0000256" key="1">
    <source>
        <dbReference type="SAM" id="MobiDB-lite"/>
    </source>
</evidence>
<feature type="region of interest" description="Disordered" evidence="1">
    <location>
        <begin position="423"/>
        <end position="497"/>
    </location>
</feature>
<evidence type="ECO:0008006" key="5">
    <source>
        <dbReference type="Google" id="ProtNLM"/>
    </source>
</evidence>
<keyword evidence="4" id="KW-1185">Reference proteome</keyword>
<proteinExistence type="predicted"/>
<dbReference type="Proteomes" id="UP000078544">
    <property type="component" value="Unassembled WGS sequence"/>
</dbReference>
<accession>A0A166UX72</accession>
<feature type="region of interest" description="Disordered" evidence="1">
    <location>
        <begin position="334"/>
        <end position="399"/>
    </location>
</feature>
<keyword evidence="2" id="KW-0812">Transmembrane</keyword>
<comment type="caution">
    <text evidence="3">The sequence shown here is derived from an EMBL/GenBank/DDBJ whole genome shotgun (WGS) entry which is preliminary data.</text>
</comment>
<evidence type="ECO:0000256" key="2">
    <source>
        <dbReference type="SAM" id="Phobius"/>
    </source>
</evidence>
<feature type="region of interest" description="Disordered" evidence="1">
    <location>
        <begin position="1"/>
        <end position="21"/>
    </location>
</feature>
<organism evidence="3 4">
    <name type="scientific">Moelleriella libera RCEF 2490</name>
    <dbReference type="NCBI Taxonomy" id="1081109"/>
    <lineage>
        <taxon>Eukaryota</taxon>
        <taxon>Fungi</taxon>
        <taxon>Dikarya</taxon>
        <taxon>Ascomycota</taxon>
        <taxon>Pezizomycotina</taxon>
        <taxon>Sordariomycetes</taxon>
        <taxon>Hypocreomycetidae</taxon>
        <taxon>Hypocreales</taxon>
        <taxon>Clavicipitaceae</taxon>
        <taxon>Moelleriella</taxon>
    </lineage>
</organism>